<proteinExistence type="predicted"/>
<keyword evidence="5" id="KW-1185">Reference proteome</keyword>
<dbReference type="PANTHER" id="PTHR31001">
    <property type="entry name" value="UNCHARACTERIZED TRANSCRIPTIONAL REGULATORY PROTEIN"/>
    <property type="match status" value="1"/>
</dbReference>
<dbReference type="InterPro" id="IPR050613">
    <property type="entry name" value="Sec_Metabolite_Reg"/>
</dbReference>
<dbReference type="OrthoDB" id="3364175at2759"/>
<feature type="compositionally biased region" description="Polar residues" evidence="3">
    <location>
        <begin position="1393"/>
        <end position="1403"/>
    </location>
</feature>
<dbReference type="EMBL" id="SOZI01000204">
    <property type="protein sequence ID" value="TNY17429.1"/>
    <property type="molecule type" value="Genomic_DNA"/>
</dbReference>
<feature type="region of interest" description="Disordered" evidence="3">
    <location>
        <begin position="1"/>
        <end position="61"/>
    </location>
</feature>
<feature type="region of interest" description="Disordered" evidence="3">
    <location>
        <begin position="1373"/>
        <end position="1476"/>
    </location>
</feature>
<organism evidence="4 5">
    <name type="scientific">Rhodotorula diobovata</name>
    <dbReference type="NCBI Taxonomy" id="5288"/>
    <lineage>
        <taxon>Eukaryota</taxon>
        <taxon>Fungi</taxon>
        <taxon>Dikarya</taxon>
        <taxon>Basidiomycota</taxon>
        <taxon>Pucciniomycotina</taxon>
        <taxon>Microbotryomycetes</taxon>
        <taxon>Sporidiobolales</taxon>
        <taxon>Sporidiobolaceae</taxon>
        <taxon>Rhodotorula</taxon>
    </lineage>
</organism>
<keyword evidence="2" id="KW-0539">Nucleus</keyword>
<protein>
    <submittedName>
        <fullName evidence="4">Proteophosphoglycan ppg4</fullName>
    </submittedName>
</protein>
<dbReference type="CDD" id="cd12148">
    <property type="entry name" value="fungal_TF_MHR"/>
    <property type="match status" value="2"/>
</dbReference>
<feature type="region of interest" description="Disordered" evidence="3">
    <location>
        <begin position="145"/>
        <end position="175"/>
    </location>
</feature>
<comment type="subcellular location">
    <subcellularLocation>
        <location evidence="1">Nucleus</location>
    </subcellularLocation>
</comment>
<evidence type="ECO:0000313" key="4">
    <source>
        <dbReference type="EMBL" id="TNY17429.1"/>
    </source>
</evidence>
<accession>A0A5C5FMC7</accession>
<feature type="compositionally biased region" description="Low complexity" evidence="3">
    <location>
        <begin position="1"/>
        <end position="13"/>
    </location>
</feature>
<evidence type="ECO:0000313" key="5">
    <source>
        <dbReference type="Proteomes" id="UP000311382"/>
    </source>
</evidence>
<feature type="region of interest" description="Disordered" evidence="3">
    <location>
        <begin position="825"/>
        <end position="875"/>
    </location>
</feature>
<evidence type="ECO:0000256" key="2">
    <source>
        <dbReference type="ARBA" id="ARBA00023242"/>
    </source>
</evidence>
<dbReference type="PANTHER" id="PTHR31001:SF90">
    <property type="entry name" value="CENTROMERE DNA-BINDING PROTEIN COMPLEX CBF3 SUBUNIT B"/>
    <property type="match status" value="1"/>
</dbReference>
<evidence type="ECO:0000256" key="1">
    <source>
        <dbReference type="ARBA" id="ARBA00004123"/>
    </source>
</evidence>
<feature type="region of interest" description="Disordered" evidence="3">
    <location>
        <begin position="894"/>
        <end position="916"/>
    </location>
</feature>
<dbReference type="Proteomes" id="UP000311382">
    <property type="component" value="Unassembled WGS sequence"/>
</dbReference>
<comment type="caution">
    <text evidence="4">The sequence shown here is derived from an EMBL/GenBank/DDBJ whole genome shotgun (WGS) entry which is preliminary data.</text>
</comment>
<reference evidence="4 5" key="1">
    <citation type="submission" date="2019-03" db="EMBL/GenBank/DDBJ databases">
        <title>Rhodosporidium diobovatum UCD-FST 08-225 genome sequencing, assembly, and annotation.</title>
        <authorList>
            <person name="Fakankun I.U."/>
            <person name="Fristensky B."/>
            <person name="Levin D.B."/>
        </authorList>
    </citation>
    <scope>NUCLEOTIDE SEQUENCE [LARGE SCALE GENOMIC DNA]</scope>
    <source>
        <strain evidence="4 5">UCD-FST 08-225</strain>
    </source>
</reference>
<feature type="compositionally biased region" description="Low complexity" evidence="3">
    <location>
        <begin position="1404"/>
        <end position="1424"/>
    </location>
</feature>
<gene>
    <name evidence="4" type="ORF">DMC30DRAFT_357143</name>
</gene>
<dbReference type="STRING" id="5288.A0A5C5FMC7"/>
<feature type="compositionally biased region" description="Low complexity" evidence="3">
    <location>
        <begin position="1462"/>
        <end position="1476"/>
    </location>
</feature>
<name>A0A5C5FMC7_9BASI</name>
<feature type="compositionally biased region" description="Polar residues" evidence="3">
    <location>
        <begin position="1425"/>
        <end position="1434"/>
    </location>
</feature>
<evidence type="ECO:0000256" key="3">
    <source>
        <dbReference type="SAM" id="MobiDB-lite"/>
    </source>
</evidence>
<sequence length="1583" mass="170039">MEQQQQQQLQHHQPSPARPLKRLEPDSGPSEPSTAGAPDGPSSSSDEPLAATTGPASVKRKITRRRQIFSCRACTTRDNGCAEHRDDLERRVQALEAAVHLSANGFRYGVAADGSTYGTGDGPDSETEDAAMTLEDIAVNVRIGHPQPRRAGPSTDPVAPVASTSAQPLAPPPGVTRERASLLVPEISRRYRGVLADLYATLPSQAKMDWLVSFHFSSLSWFWVAHHAPTFLAEYDAFRHLLQEGKQFEVDPLWLSVLFLTLAHAANALDYVAPGSDFTADELTRMVPDFFEAARAALDCGHACGVARLRTIQAVVLLGPLALNSGDPGRVDVLLPYVASSIRVAQQLRLDKLGSDPTTMPPEDPALPTGTNTLRREVALRLFHALLHLDQVIFRVRPVLPLHLVSCSMPGNFDDKDLRGDAIVPPQPPSVRTITCYETLRFRVGMVQRAFHEEVILDPSYEYSTVLKNDTELRNLMAEYDLERPNPGETTPLYWARIFSLQNVNIRLIRFHRPFMSRGYREPAFRPSTDAALAAARVVLETQKELDRTSCPLVKDCYGVSFIQVAVVVLFLDIWTQHDPERQVPTADYRLVSDASLCFHRALGSVRPRVRAVARQSLLVIQCLFEALHARTVNGRKEPFGQLLKRVSVAVTEAERRVAAQANGGAGAGGAPGAGAAGGGTGADGGGYGYPTQVALPAPDPSTGDGRSLLLDVPYFAPGAANAVGGGPGGVGGPGGSSGFSGSPNELQFGDLTSAWGFDWIVDPTRDLSARQQGALEELRLFRQTLDSLKARLPALEYYVAHSSASREEDAAELDAIVKSFGDPVTELSGPRDDPSSSSLLPTASTSSATAASSEPQKKRPRLSAVKQDPDESEAAVQAAIDLEFHSLGRPRVWHESNVRPPDGTGEGGEDGLESPSIRRAILPPETHPESPVTLFPDARALFDAAPAPDQEDVVFHQGLDVFGFHHAVVHAPTFYSQLTAFRDLGETRFEQGSLAWMSMYFALLAVSAKLVESEQQEDMGWSESETSAAASRWFLCSVACLYRHNFLQHPDLSCLQAIALLVLSGRDAGSATLIASLLSAGLSIAQDTGLHRLITDEQWDAALKDRPARLRAQALVDREVKKRVVWALVHSEWFAIPFKGYSLLTRLQVATPLPLNATDDDLATGQLVERPRDEYTVASWMRQYIEIGSAMSSAFEHAVSDKASASQAYQSFLAADKQLEALLGNLPRWLKADGGGEGLPERVGMMRSTFLISLQHKILSIHRPFLAKPSRANSYSFSRRRVTEAARAILREAPRARGIRIWTVLYHISVASFSLTLELYEQLKQASPDNEAIRSEIHQALPTLEALKQASAIAERGLGLVLPLLADEQRMRTEGGTARKDRRKKSTVAAPTASTSGTTNGNPSPAAASTASPTLPSSASLPSVSGTATSPFANSFVPETGEMSSTAAGPWPYPPSQAYDPSAPGPSSSSATPGGPSGYAYPPPWLYGEQFLYSHLSGLDGSAAPPPDAAAAAGLGAHPTLFPAPGLAYGAAPPWPVVPGMQPFGGWDWGAAMAASGYGGAPGSVDESPGPPTTANGEGGHA</sequence>
<feature type="region of interest" description="Disordered" evidence="3">
    <location>
        <begin position="1559"/>
        <end position="1583"/>
    </location>
</feature>
<feature type="compositionally biased region" description="Low complexity" evidence="3">
    <location>
        <begin position="836"/>
        <end position="854"/>
    </location>
</feature>
<dbReference type="GO" id="GO:0005634">
    <property type="term" value="C:nucleus"/>
    <property type="evidence" value="ECO:0007669"/>
    <property type="project" value="UniProtKB-SubCell"/>
</dbReference>